<dbReference type="SMART" id="SM00855">
    <property type="entry name" value="PGAM"/>
    <property type="match status" value="1"/>
</dbReference>
<dbReference type="PANTHER" id="PTHR48100">
    <property type="entry name" value="BROAD-SPECIFICITY PHOSPHATASE YOR283W-RELATED"/>
    <property type="match status" value="1"/>
</dbReference>
<proteinExistence type="predicted"/>
<dbReference type="Pfam" id="PF00300">
    <property type="entry name" value="His_Phos_1"/>
    <property type="match status" value="1"/>
</dbReference>
<dbReference type="CDD" id="cd07067">
    <property type="entry name" value="HP_PGM_like"/>
    <property type="match status" value="1"/>
</dbReference>
<evidence type="ECO:0000313" key="2">
    <source>
        <dbReference type="Proteomes" id="UP001374803"/>
    </source>
</evidence>
<dbReference type="Proteomes" id="UP001374803">
    <property type="component" value="Chromosome"/>
</dbReference>
<gene>
    <name evidence="1" type="ORF">LVJ94_47010</name>
</gene>
<dbReference type="RefSeq" id="WP_394834082.1">
    <property type="nucleotide sequence ID" value="NZ_CP089929.1"/>
</dbReference>
<dbReference type="InterPro" id="IPR013078">
    <property type="entry name" value="His_Pase_superF_clade-1"/>
</dbReference>
<name>A0ABZ2L3R6_9BACT</name>
<dbReference type="Gene3D" id="3.40.50.1240">
    <property type="entry name" value="Phosphoglycerate mutase-like"/>
    <property type="match status" value="1"/>
</dbReference>
<protein>
    <submittedName>
        <fullName evidence="1">Histidine phosphatase family protein</fullName>
    </submittedName>
</protein>
<reference evidence="1" key="1">
    <citation type="submission" date="2021-12" db="EMBL/GenBank/DDBJ databases">
        <title>Discovery of the Pendulisporaceae a myxobacterial family with distinct sporulation behavior and unique specialized metabolism.</title>
        <authorList>
            <person name="Garcia R."/>
            <person name="Popoff A."/>
            <person name="Bader C.D."/>
            <person name="Loehr J."/>
            <person name="Walesch S."/>
            <person name="Walt C."/>
            <person name="Boldt J."/>
            <person name="Bunk B."/>
            <person name="Haeckl F.J.F.P.J."/>
            <person name="Gunesch A.P."/>
            <person name="Birkelbach J."/>
            <person name="Nuebel U."/>
            <person name="Pietschmann T."/>
            <person name="Bach T."/>
            <person name="Mueller R."/>
        </authorList>
    </citation>
    <scope>NUCLEOTIDE SEQUENCE</scope>
    <source>
        <strain evidence="1">MSr11367</strain>
    </source>
</reference>
<keyword evidence="2" id="KW-1185">Reference proteome</keyword>
<sequence>MPDLILIRHGETEWTLSGRHTGRTDIALTPRGEEQARSLAPWISRRTIAHAFVSPLGRARKTAELAGLPTTGSAFALEPDLQEWDYGAYEGRTRQQIHEERPTWDLWHDGVPPGTGAHPGEAIAQVAARLDGVLVKVRAILAENRGDVVAVAHGHSLRTLAARWLEQPPQFGARLRLEPAHFCILGFEHALPVIRHWNFGPGE</sequence>
<evidence type="ECO:0000313" key="1">
    <source>
        <dbReference type="EMBL" id="WXB04441.1"/>
    </source>
</evidence>
<dbReference type="InterPro" id="IPR029033">
    <property type="entry name" value="His_PPase_superfam"/>
</dbReference>
<organism evidence="1 2">
    <name type="scientific">Pendulispora rubella</name>
    <dbReference type="NCBI Taxonomy" id="2741070"/>
    <lineage>
        <taxon>Bacteria</taxon>
        <taxon>Pseudomonadati</taxon>
        <taxon>Myxococcota</taxon>
        <taxon>Myxococcia</taxon>
        <taxon>Myxococcales</taxon>
        <taxon>Sorangiineae</taxon>
        <taxon>Pendulisporaceae</taxon>
        <taxon>Pendulispora</taxon>
    </lineage>
</organism>
<dbReference type="InterPro" id="IPR050275">
    <property type="entry name" value="PGM_Phosphatase"/>
</dbReference>
<accession>A0ABZ2L3R6</accession>
<dbReference type="EMBL" id="CP089983">
    <property type="protein sequence ID" value="WXB04441.1"/>
    <property type="molecule type" value="Genomic_DNA"/>
</dbReference>
<dbReference type="SUPFAM" id="SSF53254">
    <property type="entry name" value="Phosphoglycerate mutase-like"/>
    <property type="match status" value="1"/>
</dbReference>
<dbReference type="PANTHER" id="PTHR48100:SF15">
    <property type="entry name" value="SEDOHEPTULOSE 1,7-BISPHOSPHATASE"/>
    <property type="match status" value="1"/>
</dbReference>